<name>A0A485KPY3_9STRA</name>
<reference evidence="2 3" key="1">
    <citation type="submission" date="2019-03" db="EMBL/GenBank/DDBJ databases">
        <authorList>
            <person name="Gaulin E."/>
            <person name="Dumas B."/>
        </authorList>
    </citation>
    <scope>NUCLEOTIDE SEQUENCE [LARGE SCALE GENOMIC DNA]</scope>
    <source>
        <strain evidence="2">CBS 568.67</strain>
    </source>
</reference>
<accession>A0A485KPY3</accession>
<proteinExistence type="predicted"/>
<dbReference type="Proteomes" id="UP000332933">
    <property type="component" value="Unassembled WGS sequence"/>
</dbReference>
<reference evidence="1" key="2">
    <citation type="submission" date="2019-06" db="EMBL/GenBank/DDBJ databases">
        <title>Genomics analysis of Aphanomyces spp. identifies a new class of oomycete effector associated with host adaptation.</title>
        <authorList>
            <person name="Gaulin E."/>
        </authorList>
    </citation>
    <scope>NUCLEOTIDE SEQUENCE</scope>
    <source>
        <strain evidence="1">CBS 578.67</strain>
    </source>
</reference>
<dbReference type="EMBL" id="VJMH01005193">
    <property type="protein sequence ID" value="KAF0699196.1"/>
    <property type="molecule type" value="Genomic_DNA"/>
</dbReference>
<dbReference type="AlphaFoldDB" id="A0A485KPY3"/>
<keyword evidence="3" id="KW-1185">Reference proteome</keyword>
<organism evidence="2 3">
    <name type="scientific">Aphanomyces stellatus</name>
    <dbReference type="NCBI Taxonomy" id="120398"/>
    <lineage>
        <taxon>Eukaryota</taxon>
        <taxon>Sar</taxon>
        <taxon>Stramenopiles</taxon>
        <taxon>Oomycota</taxon>
        <taxon>Saprolegniomycetes</taxon>
        <taxon>Saprolegniales</taxon>
        <taxon>Verrucalvaceae</taxon>
        <taxon>Aphanomyces</taxon>
    </lineage>
</organism>
<protein>
    <submittedName>
        <fullName evidence="2">Aste57867_10248 protein</fullName>
    </submittedName>
</protein>
<dbReference type="EMBL" id="CAADRA010005214">
    <property type="protein sequence ID" value="VFT87123.1"/>
    <property type="molecule type" value="Genomic_DNA"/>
</dbReference>
<evidence type="ECO:0000313" key="1">
    <source>
        <dbReference type="EMBL" id="KAF0699196.1"/>
    </source>
</evidence>
<gene>
    <name evidence="2" type="primary">Aste57867_10248</name>
    <name evidence="1" type="ORF">As57867_010209</name>
    <name evidence="2" type="ORF">ASTE57867_10248</name>
</gene>
<sequence length="402" mass="45756">MASAAKCSRGPTLADDAGAAEKRLEYILNRRRKQKMYRDMDKEGVMYLRNRVEQLQAELRRLQELKRSKPAASSGTMLCWDDIASVLRDETSIALTKQMSLKTQRQIQQDVVDSLTAWLYASHAIEKTPSGTWGASNLSLKNVSLVAHPAARRHGFDWITQVMYHNTSHLFRKYAFPSTTSFERLGDFLVDFANVDGIQYVWRYQNYLPAPFEAACDAMRDVAVKHLAGRGHTKESLAAQQMQAQSLDQEILRAISPTMTYMYETFTATQKYCNLLFREFNDPDRCVFLIQTIPDDETVRGNVRNRKQMNWIVLDRIDDASTCVRLLPIASQAFTKHGGNLSFEDEAAMWGVDLTHVPEADHLDRFRRVVTSRCLPLVRVYDGYITKVAAALATPCKQEPSP</sequence>
<dbReference type="OrthoDB" id="63535at2759"/>
<evidence type="ECO:0000313" key="2">
    <source>
        <dbReference type="EMBL" id="VFT87123.1"/>
    </source>
</evidence>
<evidence type="ECO:0000313" key="3">
    <source>
        <dbReference type="Proteomes" id="UP000332933"/>
    </source>
</evidence>